<proteinExistence type="predicted"/>
<dbReference type="PANTHER" id="PTHR43818:SF11">
    <property type="entry name" value="BCDNA.GH03377"/>
    <property type="match status" value="1"/>
</dbReference>
<dbReference type="InterPro" id="IPR000683">
    <property type="entry name" value="Gfo/Idh/MocA-like_OxRdtase_N"/>
</dbReference>
<organism evidence="4 5">
    <name type="scientific">Anaerosacchariphilus hominis</name>
    <dbReference type="NCBI Taxonomy" id="2763017"/>
    <lineage>
        <taxon>Bacteria</taxon>
        <taxon>Bacillati</taxon>
        <taxon>Bacillota</taxon>
        <taxon>Clostridia</taxon>
        <taxon>Lachnospirales</taxon>
        <taxon>Lachnospiraceae</taxon>
        <taxon>Anaerosacchariphilus</taxon>
    </lineage>
</organism>
<dbReference type="PANTHER" id="PTHR43818">
    <property type="entry name" value="BCDNA.GH03377"/>
    <property type="match status" value="1"/>
</dbReference>
<keyword evidence="5" id="KW-1185">Reference proteome</keyword>
<dbReference type="GO" id="GO:0016491">
    <property type="term" value="F:oxidoreductase activity"/>
    <property type="evidence" value="ECO:0007669"/>
    <property type="project" value="UniProtKB-KW"/>
</dbReference>
<evidence type="ECO:0000259" key="2">
    <source>
        <dbReference type="Pfam" id="PF01408"/>
    </source>
</evidence>
<dbReference type="Pfam" id="PF01408">
    <property type="entry name" value="GFO_IDH_MocA"/>
    <property type="match status" value="1"/>
</dbReference>
<dbReference type="Gene3D" id="3.30.360.10">
    <property type="entry name" value="Dihydrodipicolinate Reductase, domain 2"/>
    <property type="match status" value="1"/>
</dbReference>
<dbReference type="InterPro" id="IPR036291">
    <property type="entry name" value="NAD(P)-bd_dom_sf"/>
</dbReference>
<dbReference type="InterPro" id="IPR050463">
    <property type="entry name" value="Gfo/Idh/MocA_oxidrdct_glycsds"/>
</dbReference>
<name>A0A923RLW0_9FIRM</name>
<dbReference type="Pfam" id="PF22725">
    <property type="entry name" value="GFO_IDH_MocA_C3"/>
    <property type="match status" value="1"/>
</dbReference>
<keyword evidence="1" id="KW-0560">Oxidoreductase</keyword>
<feature type="domain" description="GFO/IDH/MocA-like oxidoreductase" evidence="3">
    <location>
        <begin position="131"/>
        <end position="279"/>
    </location>
</feature>
<evidence type="ECO:0000313" key="5">
    <source>
        <dbReference type="Proteomes" id="UP000649345"/>
    </source>
</evidence>
<dbReference type="EMBL" id="JACOOR010000002">
    <property type="protein sequence ID" value="MBC5658751.1"/>
    <property type="molecule type" value="Genomic_DNA"/>
</dbReference>
<sequence>MEKIMVGVIGTGFIGPVHIEAIRRQGTAEVLALSEVNYETAKAKAEALGIPKAYGDYKELLADPEVQVIHICTPNHLHFAIAKEAIQAGKHVVCEKPLAMNVEEGKELVQLAQENDLICAMHLNCRAYPMVQQIKNMVENGDLGTIFAVNGSYQQDWLFKETDYSWRLEKQFSGESRAIADIGTHWFDTVETITGLKTEKVCADFATFYKTRKKPLKPVETYSGKVLEAKDYADVPIDTEDYATVLIKFDNGAHGSFTVNQVAAGRKNRMYFEIYGSKCAVAFDSEEPNQIWIGNRDGSNQIMMKDPSLMYAEAREFSSYPGGHTEGFADTSKHTVRKIYEAVRNGKAAEVDYPKFEDGYRELQLCAAIVKSAQEEKWVTVEK</sequence>
<dbReference type="Gene3D" id="3.40.50.720">
    <property type="entry name" value="NAD(P)-binding Rossmann-like Domain"/>
    <property type="match status" value="1"/>
</dbReference>
<gene>
    <name evidence="4" type="ORF">H8S44_03050</name>
</gene>
<dbReference type="GO" id="GO:0000166">
    <property type="term" value="F:nucleotide binding"/>
    <property type="evidence" value="ECO:0007669"/>
    <property type="project" value="InterPro"/>
</dbReference>
<accession>A0A923RLW0</accession>
<reference evidence="4" key="1">
    <citation type="submission" date="2020-08" db="EMBL/GenBank/DDBJ databases">
        <title>Genome public.</title>
        <authorList>
            <person name="Liu C."/>
            <person name="Sun Q."/>
        </authorList>
    </citation>
    <scope>NUCLEOTIDE SEQUENCE</scope>
    <source>
        <strain evidence="4">NSJ-68</strain>
    </source>
</reference>
<dbReference type="Proteomes" id="UP000649345">
    <property type="component" value="Unassembled WGS sequence"/>
</dbReference>
<evidence type="ECO:0000256" key="1">
    <source>
        <dbReference type="ARBA" id="ARBA00023002"/>
    </source>
</evidence>
<feature type="domain" description="Gfo/Idh/MocA-like oxidoreductase N-terminal" evidence="2">
    <location>
        <begin position="5"/>
        <end position="121"/>
    </location>
</feature>
<dbReference type="SUPFAM" id="SSF51735">
    <property type="entry name" value="NAD(P)-binding Rossmann-fold domains"/>
    <property type="match status" value="1"/>
</dbReference>
<evidence type="ECO:0000259" key="3">
    <source>
        <dbReference type="Pfam" id="PF22725"/>
    </source>
</evidence>
<dbReference type="SUPFAM" id="SSF55347">
    <property type="entry name" value="Glyceraldehyde-3-phosphate dehydrogenase-like, C-terminal domain"/>
    <property type="match status" value="1"/>
</dbReference>
<evidence type="ECO:0000313" key="4">
    <source>
        <dbReference type="EMBL" id="MBC5658751.1"/>
    </source>
</evidence>
<protein>
    <submittedName>
        <fullName evidence="4">Gfo/Idh/MocA family oxidoreductase</fullName>
    </submittedName>
</protein>
<dbReference type="AlphaFoldDB" id="A0A923RLW0"/>
<dbReference type="InterPro" id="IPR055170">
    <property type="entry name" value="GFO_IDH_MocA-like_dom"/>
</dbReference>
<dbReference type="RefSeq" id="WP_186873310.1">
    <property type="nucleotide sequence ID" value="NZ_JACOOR010000002.1"/>
</dbReference>
<comment type="caution">
    <text evidence="4">The sequence shown here is derived from an EMBL/GenBank/DDBJ whole genome shotgun (WGS) entry which is preliminary data.</text>
</comment>